<feature type="transmembrane region" description="Helical" evidence="6">
    <location>
        <begin position="48"/>
        <end position="65"/>
    </location>
</feature>
<name>A0A2S0L4W4_9FIRM</name>
<dbReference type="Proteomes" id="UP000237883">
    <property type="component" value="Chromosome"/>
</dbReference>
<evidence type="ECO:0000256" key="1">
    <source>
        <dbReference type="ARBA" id="ARBA00004141"/>
    </source>
</evidence>
<accession>A0A2S0L4W4</accession>
<keyword evidence="2" id="KW-1003">Cell membrane</keyword>
<proteinExistence type="predicted"/>
<reference evidence="8" key="1">
    <citation type="submission" date="2018-02" db="EMBL/GenBank/DDBJ databases">
        <authorList>
            <person name="Holder M.E."/>
            <person name="Ajami N.J."/>
            <person name="Petrosino J.F."/>
        </authorList>
    </citation>
    <scope>NUCLEOTIDE SEQUENCE [LARGE SCALE GENOMIC DNA]</scope>
    <source>
        <strain evidence="8">CCUG 47132</strain>
    </source>
</reference>
<dbReference type="InterPro" id="IPR051611">
    <property type="entry name" value="ECF_transporter_component"/>
</dbReference>
<dbReference type="GO" id="GO:0005886">
    <property type="term" value="C:plasma membrane"/>
    <property type="evidence" value="ECO:0007669"/>
    <property type="project" value="UniProtKB-ARBA"/>
</dbReference>
<evidence type="ECO:0000256" key="3">
    <source>
        <dbReference type="ARBA" id="ARBA00022692"/>
    </source>
</evidence>
<evidence type="ECO:0000256" key="2">
    <source>
        <dbReference type="ARBA" id="ARBA00022475"/>
    </source>
</evidence>
<gene>
    <name evidence="7" type="ORF">C5Q96_05545</name>
</gene>
<evidence type="ECO:0000256" key="4">
    <source>
        <dbReference type="ARBA" id="ARBA00022989"/>
    </source>
</evidence>
<feature type="transmembrane region" description="Helical" evidence="6">
    <location>
        <begin position="23"/>
        <end position="42"/>
    </location>
</feature>
<dbReference type="OrthoDB" id="3730291at2"/>
<feature type="transmembrane region" description="Helical" evidence="6">
    <location>
        <begin position="101"/>
        <end position="118"/>
    </location>
</feature>
<feature type="transmembrane region" description="Helical" evidence="6">
    <location>
        <begin position="223"/>
        <end position="240"/>
    </location>
</feature>
<keyword evidence="4 6" id="KW-1133">Transmembrane helix</keyword>
<evidence type="ECO:0000313" key="8">
    <source>
        <dbReference type="Proteomes" id="UP000237883"/>
    </source>
</evidence>
<evidence type="ECO:0000313" key="7">
    <source>
        <dbReference type="EMBL" id="AVM48338.1"/>
    </source>
</evidence>
<dbReference type="PANTHER" id="PTHR34857">
    <property type="entry name" value="SLL0384 PROTEIN"/>
    <property type="match status" value="1"/>
</dbReference>
<keyword evidence="5 6" id="KW-0472">Membrane</keyword>
<organism evidence="7 8">
    <name type="scientific">Mogibacterium diversum</name>
    <dbReference type="NCBI Taxonomy" id="114527"/>
    <lineage>
        <taxon>Bacteria</taxon>
        <taxon>Bacillati</taxon>
        <taxon>Bacillota</taxon>
        <taxon>Clostridia</taxon>
        <taxon>Peptostreptococcales</taxon>
        <taxon>Anaerovoracaceae</taxon>
        <taxon>Mogibacterium</taxon>
    </lineage>
</organism>
<sequence>MAELTLSEQVNNEDVRHLNRRKINPLTLIIINAVLPVVTMFFPTDKSIIIGLCLGYTALLIARRYKTALKTLIWVSLGIIFILLNSFYIKSSVLGMMINMTVYFTPCILIAVLIVTDYNSSEILSALQRLHLPKIFIIGLTITIRYIPTFRREFRIIKQAMHIRGVEFSMKHPLRTFEYLLVPQLFRCVSLSAELTAAGLTKGIATKEKRTSYFDNRFHGVDYVMFAIGGAGMVLIIGGLI</sequence>
<dbReference type="CDD" id="cd16914">
    <property type="entry name" value="EcfT"/>
    <property type="match status" value="1"/>
</dbReference>
<dbReference type="KEGG" id="mdv:C5Q96_05545"/>
<dbReference type="PANTHER" id="PTHR34857:SF2">
    <property type="entry name" value="SLL0384 PROTEIN"/>
    <property type="match status" value="1"/>
</dbReference>
<keyword evidence="3 6" id="KW-0812">Transmembrane</keyword>
<evidence type="ECO:0000256" key="5">
    <source>
        <dbReference type="ARBA" id="ARBA00023136"/>
    </source>
</evidence>
<comment type="subcellular location">
    <subcellularLocation>
        <location evidence="1">Membrane</location>
        <topology evidence="1">Multi-pass membrane protein</topology>
    </subcellularLocation>
</comment>
<dbReference type="EMBL" id="CP027228">
    <property type="protein sequence ID" value="AVM48338.1"/>
    <property type="molecule type" value="Genomic_DNA"/>
</dbReference>
<dbReference type="AlphaFoldDB" id="A0A2S0L4W4"/>
<feature type="transmembrane region" description="Helical" evidence="6">
    <location>
        <begin position="72"/>
        <end position="89"/>
    </location>
</feature>
<dbReference type="InterPro" id="IPR003339">
    <property type="entry name" value="ABC/ECF_trnsptr_transmembrane"/>
</dbReference>
<dbReference type="Pfam" id="PF02361">
    <property type="entry name" value="CbiQ"/>
    <property type="match status" value="1"/>
</dbReference>
<protein>
    <submittedName>
        <fullName evidence="7">Transporter</fullName>
    </submittedName>
</protein>
<evidence type="ECO:0000256" key="6">
    <source>
        <dbReference type="SAM" id="Phobius"/>
    </source>
</evidence>
<keyword evidence="8" id="KW-1185">Reference proteome</keyword>